<dbReference type="Gene3D" id="3.30.420.40">
    <property type="match status" value="2"/>
</dbReference>
<dbReference type="PANTHER" id="PTHR30605:SF0">
    <property type="entry name" value="ANHYDRO-N-ACETYLMURAMIC ACID KINASE"/>
    <property type="match status" value="1"/>
</dbReference>
<dbReference type="NCBIfam" id="NF007148">
    <property type="entry name" value="PRK09585.3-2"/>
    <property type="match status" value="1"/>
</dbReference>
<dbReference type="InterPro" id="IPR043129">
    <property type="entry name" value="ATPase_NBD"/>
</dbReference>
<dbReference type="Pfam" id="PF03702">
    <property type="entry name" value="AnmK"/>
    <property type="match status" value="1"/>
</dbReference>
<dbReference type="HAMAP" id="MF_01270">
    <property type="entry name" value="AnhMurNAc_kinase"/>
    <property type="match status" value="1"/>
</dbReference>
<evidence type="ECO:0000256" key="2">
    <source>
        <dbReference type="ARBA" id="ARBA00022741"/>
    </source>
</evidence>
<evidence type="ECO:0000313" key="6">
    <source>
        <dbReference type="Proteomes" id="UP001529491"/>
    </source>
</evidence>
<sequence length="369" mass="39939">MNNNYYIGLMSGTSMDGVDAVLVEFATHVPTLVEHHSEAIPPPLLHNLHRLCLPGNDEINRLGQIDRAMGKLFAKAVNNLLEKAGVDKSAVTAIGSHGQTVRHMPSLAMGFSLQIADPNTIAAETGIDVIADFRRKDVALGGQGAPLVPAFHQHVFASPNTKRIILNIGGIANITYLPGNTEAVTGFDTGPGNTLMDAWIQHQQQQPYDEAGAWAKSGTTDQKMLQHLLSHPYFSLAAPKSTGRELFNQAWLEQQLSNFNYLDEADIQSTLLDFTCHSIANDVLALTTEAEMYVCGGGAYNLELMSRLQALLPHYKIVTTAQLGMDPQWVEGIAFAWLAMRFNLGLPGNLPAVTGASREAILGGKFTAI</sequence>
<dbReference type="InterPro" id="IPR005338">
    <property type="entry name" value="Anhydro_N_Ac-Mur_kinase"/>
</dbReference>
<dbReference type="RefSeq" id="WP_310471997.1">
    <property type="nucleotide sequence ID" value="NZ_CP136522.1"/>
</dbReference>
<keyword evidence="4" id="KW-0119">Carbohydrate metabolism</keyword>
<comment type="catalytic activity">
    <reaction evidence="4">
        <text>1,6-anhydro-N-acetyl-beta-muramate + ATP + H2O = N-acetyl-D-muramate 6-phosphate + ADP + H(+)</text>
        <dbReference type="Rhea" id="RHEA:24952"/>
        <dbReference type="ChEBI" id="CHEBI:15377"/>
        <dbReference type="ChEBI" id="CHEBI:15378"/>
        <dbReference type="ChEBI" id="CHEBI:30616"/>
        <dbReference type="ChEBI" id="CHEBI:58690"/>
        <dbReference type="ChEBI" id="CHEBI:58722"/>
        <dbReference type="ChEBI" id="CHEBI:456216"/>
        <dbReference type="EC" id="2.7.1.170"/>
    </reaction>
</comment>
<evidence type="ECO:0000313" key="5">
    <source>
        <dbReference type="EMBL" id="WOT04367.1"/>
    </source>
</evidence>
<dbReference type="SUPFAM" id="SSF53067">
    <property type="entry name" value="Actin-like ATPase domain"/>
    <property type="match status" value="1"/>
</dbReference>
<proteinExistence type="inferred from homology"/>
<protein>
    <recommendedName>
        <fullName evidence="4">Anhydro-N-acetylmuramic acid kinase</fullName>
        <ecNumber evidence="4">2.7.1.170</ecNumber>
    </recommendedName>
    <alternativeName>
        <fullName evidence="4">AnhMurNAc kinase</fullName>
    </alternativeName>
</protein>
<dbReference type="EMBL" id="CP136522">
    <property type="protein sequence ID" value="WOT04367.1"/>
    <property type="molecule type" value="Genomic_DNA"/>
</dbReference>
<dbReference type="EC" id="2.7.1.170" evidence="4"/>
<organism evidence="5 6">
    <name type="scientific">Shewanella youngdeokensis</name>
    <dbReference type="NCBI Taxonomy" id="2999068"/>
    <lineage>
        <taxon>Bacteria</taxon>
        <taxon>Pseudomonadati</taxon>
        <taxon>Pseudomonadota</taxon>
        <taxon>Gammaproteobacteria</taxon>
        <taxon>Alteromonadales</taxon>
        <taxon>Shewanellaceae</taxon>
        <taxon>Shewanella</taxon>
    </lineage>
</organism>
<dbReference type="NCBIfam" id="NF007139">
    <property type="entry name" value="PRK09585.1-3"/>
    <property type="match status" value="1"/>
</dbReference>
<dbReference type="GO" id="GO:0016301">
    <property type="term" value="F:kinase activity"/>
    <property type="evidence" value="ECO:0007669"/>
    <property type="project" value="UniProtKB-KW"/>
</dbReference>
<feature type="binding site" evidence="4">
    <location>
        <begin position="12"/>
        <end position="19"/>
    </location>
    <ligand>
        <name>ATP</name>
        <dbReference type="ChEBI" id="CHEBI:30616"/>
    </ligand>
</feature>
<name>A0ABZ0JVQ7_9GAMM</name>
<evidence type="ECO:0000256" key="4">
    <source>
        <dbReference type="HAMAP-Rule" id="MF_01270"/>
    </source>
</evidence>
<comment type="pathway">
    <text evidence="4">Amino-sugar metabolism; 1,6-anhydro-N-acetylmuramate degradation.</text>
</comment>
<comment type="function">
    <text evidence="4">Catalyzes the specific phosphorylation of 1,6-anhydro-N-acetylmuramic acid (anhMurNAc) with the simultaneous cleavage of the 1,6-anhydro ring, generating MurNAc-6-P. Is required for the utilization of anhMurNAc either imported from the medium or derived from its own cell wall murein, and thus plays a role in cell wall recycling.</text>
</comment>
<keyword evidence="3 4" id="KW-0067">ATP-binding</keyword>
<dbReference type="PANTHER" id="PTHR30605">
    <property type="entry name" value="ANHYDRO-N-ACETYLMURAMIC ACID KINASE"/>
    <property type="match status" value="1"/>
</dbReference>
<keyword evidence="2 4" id="KW-0547">Nucleotide-binding</keyword>
<reference evidence="5 6" key="1">
    <citation type="submission" date="2023-10" db="EMBL/GenBank/DDBJ databases">
        <title>Complete genome sequence of Shewanella sp. DAU334.</title>
        <authorList>
            <person name="Lee Y.-S."/>
            <person name="Jeong H.-R."/>
            <person name="Hwang E.-J."/>
            <person name="Choi Y.-L."/>
            <person name="Kim G.-D."/>
        </authorList>
    </citation>
    <scope>NUCLEOTIDE SEQUENCE [LARGE SCALE GENOMIC DNA]</scope>
    <source>
        <strain evidence="5 6">DAU334</strain>
    </source>
</reference>
<dbReference type="CDD" id="cd24050">
    <property type="entry name" value="ASKHA_NBD_ANMK"/>
    <property type="match status" value="1"/>
</dbReference>
<keyword evidence="6" id="KW-1185">Reference proteome</keyword>
<keyword evidence="4 5" id="KW-0418">Kinase</keyword>
<evidence type="ECO:0000256" key="3">
    <source>
        <dbReference type="ARBA" id="ARBA00022840"/>
    </source>
</evidence>
<comment type="pathway">
    <text evidence="4">Cell wall biogenesis; peptidoglycan recycling.</text>
</comment>
<evidence type="ECO:0000256" key="1">
    <source>
        <dbReference type="ARBA" id="ARBA00022679"/>
    </source>
</evidence>
<comment type="similarity">
    <text evidence="4">Belongs to the anhydro-N-acetylmuramic acid kinase family.</text>
</comment>
<dbReference type="Proteomes" id="UP001529491">
    <property type="component" value="Chromosome"/>
</dbReference>
<accession>A0ABZ0JVQ7</accession>
<gene>
    <name evidence="4" type="primary">anmK</name>
    <name evidence="5" type="ORF">RGE70_13690</name>
</gene>
<keyword evidence="1 4" id="KW-0808">Transferase</keyword>